<dbReference type="EMBL" id="NBSK02000008">
    <property type="protein sequence ID" value="KAJ0189221.1"/>
    <property type="molecule type" value="Genomic_DNA"/>
</dbReference>
<protein>
    <submittedName>
        <fullName evidence="1">Uncharacterized protein</fullName>
    </submittedName>
</protein>
<accession>A0A9R1ULW7</accession>
<evidence type="ECO:0000313" key="2">
    <source>
        <dbReference type="Proteomes" id="UP000235145"/>
    </source>
</evidence>
<keyword evidence="2" id="KW-1185">Reference proteome</keyword>
<comment type="caution">
    <text evidence="1">The sequence shown here is derived from an EMBL/GenBank/DDBJ whole genome shotgun (WGS) entry which is preliminary data.</text>
</comment>
<dbReference type="AlphaFoldDB" id="A0A9R1ULW7"/>
<evidence type="ECO:0000313" key="1">
    <source>
        <dbReference type="EMBL" id="KAJ0189221.1"/>
    </source>
</evidence>
<reference evidence="1 2" key="1">
    <citation type="journal article" date="2017" name="Nat. Commun.">
        <title>Genome assembly with in vitro proximity ligation data and whole-genome triplication in lettuce.</title>
        <authorList>
            <person name="Reyes-Chin-Wo S."/>
            <person name="Wang Z."/>
            <person name="Yang X."/>
            <person name="Kozik A."/>
            <person name="Arikit S."/>
            <person name="Song C."/>
            <person name="Xia L."/>
            <person name="Froenicke L."/>
            <person name="Lavelle D.O."/>
            <person name="Truco M.J."/>
            <person name="Xia R."/>
            <person name="Zhu S."/>
            <person name="Xu C."/>
            <person name="Xu H."/>
            <person name="Xu X."/>
            <person name="Cox K."/>
            <person name="Korf I."/>
            <person name="Meyers B.C."/>
            <person name="Michelmore R.W."/>
        </authorList>
    </citation>
    <scope>NUCLEOTIDE SEQUENCE [LARGE SCALE GENOMIC DNA]</scope>
    <source>
        <strain evidence="2">cv. Salinas</strain>
        <tissue evidence="1">Seedlings</tissue>
    </source>
</reference>
<gene>
    <name evidence="1" type="ORF">LSAT_V11C800452420</name>
</gene>
<sequence>MSKGIGCLRMLFTGAELRGYAGRNSGVRWVYSVILMANDCESNDSYDSDDSCDEIEEHEKIQNTSCMWACCHRIVLVLSMEHT</sequence>
<proteinExistence type="predicted"/>
<organism evidence="1 2">
    <name type="scientific">Lactuca sativa</name>
    <name type="common">Garden lettuce</name>
    <dbReference type="NCBI Taxonomy" id="4236"/>
    <lineage>
        <taxon>Eukaryota</taxon>
        <taxon>Viridiplantae</taxon>
        <taxon>Streptophyta</taxon>
        <taxon>Embryophyta</taxon>
        <taxon>Tracheophyta</taxon>
        <taxon>Spermatophyta</taxon>
        <taxon>Magnoliopsida</taxon>
        <taxon>eudicotyledons</taxon>
        <taxon>Gunneridae</taxon>
        <taxon>Pentapetalae</taxon>
        <taxon>asterids</taxon>
        <taxon>campanulids</taxon>
        <taxon>Asterales</taxon>
        <taxon>Asteraceae</taxon>
        <taxon>Cichorioideae</taxon>
        <taxon>Cichorieae</taxon>
        <taxon>Lactucinae</taxon>
        <taxon>Lactuca</taxon>
    </lineage>
</organism>
<dbReference type="Proteomes" id="UP000235145">
    <property type="component" value="Unassembled WGS sequence"/>
</dbReference>
<name>A0A9R1ULW7_LACSA</name>